<evidence type="ECO:0000313" key="3">
    <source>
        <dbReference type="Proteomes" id="UP001324427"/>
    </source>
</evidence>
<reference evidence="2 3" key="1">
    <citation type="submission" date="2021-11" db="EMBL/GenBank/DDBJ databases">
        <title>Black yeast isolated from Biological Soil Crust.</title>
        <authorList>
            <person name="Kurbessoian T."/>
        </authorList>
    </citation>
    <scope>NUCLEOTIDE SEQUENCE [LARGE SCALE GENOMIC DNA]</scope>
    <source>
        <strain evidence="2 3">CCFEE 5522</strain>
    </source>
</reference>
<feature type="compositionally biased region" description="Polar residues" evidence="1">
    <location>
        <begin position="688"/>
        <end position="706"/>
    </location>
</feature>
<protein>
    <submittedName>
        <fullName evidence="2">Uncharacterized protein</fullName>
    </submittedName>
</protein>
<feature type="region of interest" description="Disordered" evidence="1">
    <location>
        <begin position="149"/>
        <end position="171"/>
    </location>
</feature>
<accession>A0AAV9JYE0</accession>
<feature type="compositionally biased region" description="Basic and acidic residues" evidence="1">
    <location>
        <begin position="657"/>
        <end position="670"/>
    </location>
</feature>
<dbReference type="AlphaFoldDB" id="A0AAV9JYE0"/>
<evidence type="ECO:0000313" key="2">
    <source>
        <dbReference type="EMBL" id="KAK4550735.1"/>
    </source>
</evidence>
<gene>
    <name evidence="2" type="ORF">LTR36_000314</name>
</gene>
<feature type="region of interest" description="Disordered" evidence="1">
    <location>
        <begin position="641"/>
        <end position="736"/>
    </location>
</feature>
<proteinExistence type="predicted"/>
<keyword evidence="3" id="KW-1185">Reference proteome</keyword>
<feature type="compositionally biased region" description="Polar residues" evidence="1">
    <location>
        <begin position="713"/>
        <end position="724"/>
    </location>
</feature>
<sequence>MVGASSSDSKLPATATLLRDLLPELDLKYTISRKTPAFVQESLDRAKAAGQPYLDLGSKGYPYEYVKDLLERAKAVSAMIPAALPSQEAQVDMTDVCDASHGPAVAPPHSLGSTTVSQQQVFGTQDSLSTGQAKHVLQRVKTLREAAADEKAKHVGERKRRLAPEADDTEAALEADGEEIEGALKWRKTEAVEKEKTSRRQEKAKECAAKKAIANDAWLQNRLSDRSIGRKPEDEGAPTDIITAAERRSRAEEEFKTALRQLSKDKPTAEQMQELDRAKTQGPNHLGRTASLGDGFKFGVMNYKSNGLTTPVVIMPAADTHLKQCLHAHIGDLTQGELIYLIGHHVMWSDLPFDEFSSTTIDPLFTVTHALCRYHEGQGGVSIQFLDRRTAKDVHGQPAAFYPVLDLYNAFDVFHSPHWPKLSKEKLYPRKFTQEFVSHGTVRVNDSRFLQAPIEKLIEDGLYAISPTFRVPLDDKRAGLYTSQVVFRSAGFPPDDLVVNRVRHLYSYTKCATSDPFTVEYLMLVQRVTRNFMYIAEQKDYETVEPHLHIFLCFLTFQKRPRNDSTLAVRLKTHYKAADVVDLYDDGHNGVQPGFTHVADNLPGVFQYLDLVRDACAVFKLPPIPANIVQTHNEPTGRTYAEEDAKQHKGHVASHSYDADREQDKKDKEARRRRQKTAGKKAGFGANTGASTVTTASERITLSHSIQDVFDGGSQSAISNTDAQPNDHGSEGCAMS</sequence>
<name>A0AAV9JYE0_9PEZI</name>
<organism evidence="2 3">
    <name type="scientific">Oleoguttula mirabilis</name>
    <dbReference type="NCBI Taxonomy" id="1507867"/>
    <lineage>
        <taxon>Eukaryota</taxon>
        <taxon>Fungi</taxon>
        <taxon>Dikarya</taxon>
        <taxon>Ascomycota</taxon>
        <taxon>Pezizomycotina</taxon>
        <taxon>Dothideomycetes</taxon>
        <taxon>Dothideomycetidae</taxon>
        <taxon>Mycosphaerellales</taxon>
        <taxon>Teratosphaeriaceae</taxon>
        <taxon>Oleoguttula</taxon>
    </lineage>
</organism>
<comment type="caution">
    <text evidence="2">The sequence shown here is derived from an EMBL/GenBank/DDBJ whole genome shotgun (WGS) entry which is preliminary data.</text>
</comment>
<evidence type="ECO:0000256" key="1">
    <source>
        <dbReference type="SAM" id="MobiDB-lite"/>
    </source>
</evidence>
<dbReference type="Proteomes" id="UP001324427">
    <property type="component" value="Unassembled WGS sequence"/>
</dbReference>
<dbReference type="EMBL" id="JAVFHQ010000001">
    <property type="protein sequence ID" value="KAK4550735.1"/>
    <property type="molecule type" value="Genomic_DNA"/>
</dbReference>